<sequence length="265" mass="30111">EVYKSNRQKYKASSLYTRFCAIARGISEASEGIRIINMFDKHQFRSLYQTLDSCMKSIIKKESKNCKQSGTLESEKIKFLLNSLATSTNNSKGLLHNSGIQLELPKEKNHPGDIKDPYAKAEISLILPDNLNNKFTPVADLKKYLSKHPTNVKDDYFFVTTNTPKNTYCSKWYLPAKLGRGSHDNIIYAIYSNANLNFKGYAITNHLMRLTELCSYLALANEISTQEQKLGTILNNLTLVHNNQLGFMKVSKLYSAKYNKGPEPF</sequence>
<comment type="caution">
    <text evidence="1">The sequence shown here is derived from an EMBL/GenBank/DDBJ whole genome shotgun (WGS) entry which is preliminary data.</text>
</comment>
<proteinExistence type="predicted"/>
<evidence type="ECO:0000313" key="1">
    <source>
        <dbReference type="EMBL" id="CAG8758748.1"/>
    </source>
</evidence>
<evidence type="ECO:0000313" key="2">
    <source>
        <dbReference type="Proteomes" id="UP000789405"/>
    </source>
</evidence>
<dbReference type="EMBL" id="CAJVPY010016785">
    <property type="protein sequence ID" value="CAG8758748.1"/>
    <property type="molecule type" value="Genomic_DNA"/>
</dbReference>
<dbReference type="OrthoDB" id="2435441at2759"/>
<accession>A0A9N9IZI8</accession>
<gene>
    <name evidence="1" type="ORF">DERYTH_LOCUS17602</name>
</gene>
<name>A0A9N9IZI8_9GLOM</name>
<dbReference type="Proteomes" id="UP000789405">
    <property type="component" value="Unassembled WGS sequence"/>
</dbReference>
<feature type="non-terminal residue" evidence="1">
    <location>
        <position position="1"/>
    </location>
</feature>
<reference evidence="1" key="1">
    <citation type="submission" date="2021-06" db="EMBL/GenBank/DDBJ databases">
        <authorList>
            <person name="Kallberg Y."/>
            <person name="Tangrot J."/>
            <person name="Rosling A."/>
        </authorList>
    </citation>
    <scope>NUCLEOTIDE SEQUENCE</scope>
    <source>
        <strain evidence="1">MA453B</strain>
    </source>
</reference>
<dbReference type="AlphaFoldDB" id="A0A9N9IZI8"/>
<organism evidence="1 2">
    <name type="scientific">Dentiscutata erythropus</name>
    <dbReference type="NCBI Taxonomy" id="1348616"/>
    <lineage>
        <taxon>Eukaryota</taxon>
        <taxon>Fungi</taxon>
        <taxon>Fungi incertae sedis</taxon>
        <taxon>Mucoromycota</taxon>
        <taxon>Glomeromycotina</taxon>
        <taxon>Glomeromycetes</taxon>
        <taxon>Diversisporales</taxon>
        <taxon>Gigasporaceae</taxon>
        <taxon>Dentiscutata</taxon>
    </lineage>
</organism>
<protein>
    <submittedName>
        <fullName evidence="1">23670_t:CDS:1</fullName>
    </submittedName>
</protein>
<keyword evidence="2" id="KW-1185">Reference proteome</keyword>